<evidence type="ECO:0000259" key="8">
    <source>
        <dbReference type="PROSITE" id="PS50850"/>
    </source>
</evidence>
<dbReference type="PANTHER" id="PTHR23505:SF79">
    <property type="entry name" value="PROTEIN SPINSTER"/>
    <property type="match status" value="1"/>
</dbReference>
<dbReference type="Gene3D" id="1.20.1250.20">
    <property type="entry name" value="MFS general substrate transporter like domains"/>
    <property type="match status" value="2"/>
</dbReference>
<dbReference type="SUPFAM" id="SSF103473">
    <property type="entry name" value="MFS general substrate transporter"/>
    <property type="match status" value="1"/>
</dbReference>
<reference evidence="10 11" key="1">
    <citation type="submission" date="2020-02" db="EMBL/GenBank/DDBJ databases">
        <title>Integrative conjugative elements (ICEs) and plasmids drive adaptation of Pseudomonas nitroreducens strain HBP1 to wastewater environment.</title>
        <authorList>
            <person name="Sentchilo V."/>
            <person name="Carraro N."/>
            <person name="Bertelli C."/>
            <person name="van der Meer J.R."/>
        </authorList>
    </citation>
    <scope>NUCLEOTIDE SEQUENCE [LARGE SCALE GENOMIC DNA]</scope>
    <source>
        <strain evidence="10 11">HBP1</strain>
    </source>
</reference>
<evidence type="ECO:0000256" key="1">
    <source>
        <dbReference type="ARBA" id="ARBA00004141"/>
    </source>
</evidence>
<feature type="region of interest" description="Disordered" evidence="6">
    <location>
        <begin position="436"/>
        <end position="458"/>
    </location>
</feature>
<dbReference type="EMBL" id="CP049140">
    <property type="protein sequence ID" value="QIE89409.1"/>
    <property type="molecule type" value="Genomic_DNA"/>
</dbReference>
<feature type="transmembrane region" description="Helical" evidence="7">
    <location>
        <begin position="311"/>
        <end position="333"/>
    </location>
</feature>
<keyword evidence="4 7" id="KW-1133">Transmembrane helix</keyword>
<gene>
    <name evidence="10" type="ORF">G5B91_25350</name>
    <name evidence="9" type="ORF">I5I61_19030</name>
</gene>
<evidence type="ECO:0000313" key="10">
    <source>
        <dbReference type="EMBL" id="QIE89409.1"/>
    </source>
</evidence>
<proteinExistence type="predicted"/>
<dbReference type="InterPro" id="IPR044770">
    <property type="entry name" value="MFS_spinster-like"/>
</dbReference>
<feature type="transmembrane region" description="Helical" evidence="7">
    <location>
        <begin position="339"/>
        <end position="360"/>
    </location>
</feature>
<evidence type="ECO:0000313" key="11">
    <source>
        <dbReference type="Proteomes" id="UP000501063"/>
    </source>
</evidence>
<feature type="transmembrane region" description="Helical" evidence="7">
    <location>
        <begin position="85"/>
        <end position="105"/>
    </location>
</feature>
<keyword evidence="3 7" id="KW-0812">Transmembrane</keyword>
<feature type="transmembrane region" description="Helical" evidence="7">
    <location>
        <begin position="406"/>
        <end position="425"/>
    </location>
</feature>
<accession>A0A6G6J268</accession>
<protein>
    <submittedName>
        <fullName evidence="10">MFS transporter</fullName>
    </submittedName>
</protein>
<keyword evidence="12" id="KW-1185">Reference proteome</keyword>
<dbReference type="KEGG" id="pnt:G5B91_25350"/>
<dbReference type="InterPro" id="IPR011701">
    <property type="entry name" value="MFS"/>
</dbReference>
<dbReference type="Proteomes" id="UP000608450">
    <property type="component" value="Unassembled WGS sequence"/>
</dbReference>
<evidence type="ECO:0000256" key="7">
    <source>
        <dbReference type="SAM" id="Phobius"/>
    </source>
</evidence>
<dbReference type="PROSITE" id="PS50850">
    <property type="entry name" value="MFS"/>
    <property type="match status" value="1"/>
</dbReference>
<evidence type="ECO:0000256" key="4">
    <source>
        <dbReference type="ARBA" id="ARBA00022989"/>
    </source>
</evidence>
<dbReference type="Pfam" id="PF07690">
    <property type="entry name" value="MFS_1"/>
    <property type="match status" value="1"/>
</dbReference>
<dbReference type="Proteomes" id="UP000501063">
    <property type="component" value="Chromosome"/>
</dbReference>
<evidence type="ECO:0000256" key="6">
    <source>
        <dbReference type="SAM" id="MobiDB-lite"/>
    </source>
</evidence>
<evidence type="ECO:0000313" key="9">
    <source>
        <dbReference type="EMBL" id="MBG6289552.1"/>
    </source>
</evidence>
<dbReference type="EMBL" id="JADTFC010000051">
    <property type="protein sequence ID" value="MBG6289552.1"/>
    <property type="molecule type" value="Genomic_DNA"/>
</dbReference>
<feature type="transmembrane region" description="Helical" evidence="7">
    <location>
        <begin position="56"/>
        <end position="79"/>
    </location>
</feature>
<evidence type="ECO:0000256" key="5">
    <source>
        <dbReference type="ARBA" id="ARBA00023136"/>
    </source>
</evidence>
<keyword evidence="5 7" id="KW-0472">Membrane</keyword>
<dbReference type="InterPro" id="IPR036259">
    <property type="entry name" value="MFS_trans_sf"/>
</dbReference>
<comment type="subcellular location">
    <subcellularLocation>
        <location evidence="1">Membrane</location>
        <topology evidence="1">Multi-pass membrane protein</topology>
    </subcellularLocation>
</comment>
<feature type="transmembrane region" description="Helical" evidence="7">
    <location>
        <begin position="240"/>
        <end position="258"/>
    </location>
</feature>
<dbReference type="PANTHER" id="PTHR23505">
    <property type="entry name" value="SPINSTER"/>
    <property type="match status" value="1"/>
</dbReference>
<feature type="transmembrane region" description="Helical" evidence="7">
    <location>
        <begin position="146"/>
        <end position="168"/>
    </location>
</feature>
<dbReference type="AlphaFoldDB" id="A0A6G6J268"/>
<organism evidence="10 11">
    <name type="scientific">Pseudomonas nitroreducens</name>
    <dbReference type="NCBI Taxonomy" id="46680"/>
    <lineage>
        <taxon>Bacteria</taxon>
        <taxon>Pseudomonadati</taxon>
        <taxon>Pseudomonadota</taxon>
        <taxon>Gammaproteobacteria</taxon>
        <taxon>Pseudomonadales</taxon>
        <taxon>Pseudomonadaceae</taxon>
        <taxon>Pseudomonas</taxon>
    </lineage>
</organism>
<evidence type="ECO:0000256" key="3">
    <source>
        <dbReference type="ARBA" id="ARBA00022692"/>
    </source>
</evidence>
<sequence>MNPQSPHPLSVRASRYSWYVVVLCMVAYIFSFVDRQILSLMIEPIKADLQISDTQFSLLSGLAFSLFYAFMGLPIAYLADRSSRVRIIAIGVAFWSIATAACGLSKNFVQMFLARMSVGVGEAALTPATYSMLSDLFPKEKLGRALGLYSMGAFLGGGLAFLVGGYVIEALRDVPAIDLGWLGQVRSWQIAFFIVGLPGVLVALLIALTIRDPERKLGDREQKATVRDGLRFLRRHRATFACHYLGFSFFAMCQYALMGWAPAMYIRQYGLSPLEVGYILGGILLVLNTAGVFCAGWLVDGLQKRGRSDAALISGMLGAACTIPFVIGSVTAGNLQLSVLLMGPAMFFCAFCISTSAAAMQVLTPNRLRAQVSALFLLVSNLIGLGVGTTLVALLTDHYFKDPKAVGSSIGIIVTLAGLLCLWLLGSGRKHFRRSLGEEQRARPEAAAPLNSTTAAAN</sequence>
<dbReference type="CDD" id="cd17328">
    <property type="entry name" value="MFS_spinster_like"/>
    <property type="match status" value="1"/>
</dbReference>
<feature type="transmembrane region" description="Helical" evidence="7">
    <location>
        <begin position="188"/>
        <end position="210"/>
    </location>
</feature>
<name>A0A6G6J268_PSENT</name>
<feature type="domain" description="Major facilitator superfamily (MFS) profile" evidence="8">
    <location>
        <begin position="20"/>
        <end position="429"/>
    </location>
</feature>
<feature type="transmembrane region" description="Helical" evidence="7">
    <location>
        <begin position="16"/>
        <end position="35"/>
    </location>
</feature>
<dbReference type="GO" id="GO:0022857">
    <property type="term" value="F:transmembrane transporter activity"/>
    <property type="evidence" value="ECO:0007669"/>
    <property type="project" value="InterPro"/>
</dbReference>
<evidence type="ECO:0000313" key="12">
    <source>
        <dbReference type="Proteomes" id="UP000608450"/>
    </source>
</evidence>
<evidence type="ECO:0000256" key="2">
    <source>
        <dbReference type="ARBA" id="ARBA00022448"/>
    </source>
</evidence>
<feature type="compositionally biased region" description="Low complexity" evidence="6">
    <location>
        <begin position="445"/>
        <end position="458"/>
    </location>
</feature>
<dbReference type="RefSeq" id="WP_024762974.1">
    <property type="nucleotide sequence ID" value="NZ_CP049140.1"/>
</dbReference>
<keyword evidence="2" id="KW-0813">Transport</keyword>
<dbReference type="GO" id="GO:0016020">
    <property type="term" value="C:membrane"/>
    <property type="evidence" value="ECO:0007669"/>
    <property type="project" value="UniProtKB-SubCell"/>
</dbReference>
<feature type="transmembrane region" description="Helical" evidence="7">
    <location>
        <begin position="278"/>
        <end position="299"/>
    </location>
</feature>
<feature type="transmembrane region" description="Helical" evidence="7">
    <location>
        <begin position="372"/>
        <end position="394"/>
    </location>
</feature>
<dbReference type="InterPro" id="IPR020846">
    <property type="entry name" value="MFS_dom"/>
</dbReference>
<reference evidence="9 12" key="2">
    <citation type="submission" date="2020-11" db="EMBL/GenBank/DDBJ databases">
        <title>Enhanced detection system for hospital associated transmission using whole genome sequencing surveillance.</title>
        <authorList>
            <person name="Harrison L.H."/>
            <person name="Van Tyne D."/>
            <person name="Marsh J.W."/>
            <person name="Griffith M.P."/>
            <person name="Snyder D.J."/>
            <person name="Cooper V.S."/>
            <person name="Mustapha M."/>
        </authorList>
    </citation>
    <scope>NUCLEOTIDE SEQUENCE [LARGE SCALE GENOMIC DNA]</scope>
    <source>
        <strain evidence="9 12">PSA00705</strain>
    </source>
</reference>